<evidence type="ECO:0000313" key="3">
    <source>
        <dbReference type="Proteomes" id="UP000075377"/>
    </source>
</evidence>
<dbReference type="Proteomes" id="UP000075377">
    <property type="component" value="Unassembled WGS sequence"/>
</dbReference>
<dbReference type="OrthoDB" id="7265760at2"/>
<organism evidence="2 3">
    <name type="scientific">Acetobacter malorum</name>
    <dbReference type="NCBI Taxonomy" id="178901"/>
    <lineage>
        <taxon>Bacteria</taxon>
        <taxon>Pseudomonadati</taxon>
        <taxon>Pseudomonadota</taxon>
        <taxon>Alphaproteobacteria</taxon>
        <taxon>Acetobacterales</taxon>
        <taxon>Acetobacteraceae</taxon>
        <taxon>Acetobacter</taxon>
    </lineage>
</organism>
<proteinExistence type="predicted"/>
<feature type="region of interest" description="Disordered" evidence="1">
    <location>
        <begin position="117"/>
        <end position="152"/>
    </location>
</feature>
<name>A0A149UPM8_9PROT</name>
<dbReference type="RefSeq" id="WP_061499668.1">
    <property type="nucleotide sequence ID" value="NZ_LHZX01000256.1"/>
</dbReference>
<gene>
    <name evidence="2" type="ORF">AD951_04305</name>
</gene>
<comment type="caution">
    <text evidence="2">The sequence shown here is derived from an EMBL/GenBank/DDBJ whole genome shotgun (WGS) entry which is preliminary data.</text>
</comment>
<sequence length="393" mass="42888">MMRPALAEFDRNAIPSLKLLRSMPADLHGVIIKLHDALKEMRSCVFRIGLDIMQDSEIAQQVGLSGDALADTLPAIIRKGMMARDDGGALFSPHMYDKLLRSEERAARKASADLAWQQAQETGEEPSGLTRKQITARQNGAKGGRKRKGETDEVYAARRAREMQEQQAQRTMPLMGVVSGGKTQTENPNKKPNGFSVTGNSVSGFPIDLEERDIHIPSSSISGETEKPKTQPLDDAQVQKLAARMMSASGLGADQAGFAVSFARGWLGQGVSADLVVSAIAAHRRKMDENRETPRTMGVFKAPVQRAISGEGVAELLADAAPDTAPAPEWKQQADEAWRKQCSVYSSSMRQLGDFGRLNREWPEIAAKHGLPACERSRAAYEAYFREGLEVAA</sequence>
<evidence type="ECO:0000313" key="2">
    <source>
        <dbReference type="EMBL" id="KXV69951.1"/>
    </source>
</evidence>
<dbReference type="EMBL" id="LHZX01000256">
    <property type="protein sequence ID" value="KXV69951.1"/>
    <property type="molecule type" value="Genomic_DNA"/>
</dbReference>
<feature type="region of interest" description="Disordered" evidence="1">
    <location>
        <begin position="180"/>
        <end position="199"/>
    </location>
</feature>
<evidence type="ECO:0000256" key="1">
    <source>
        <dbReference type="SAM" id="MobiDB-lite"/>
    </source>
</evidence>
<accession>A0A149UPM8</accession>
<protein>
    <submittedName>
        <fullName evidence="2">Uncharacterized protein</fullName>
    </submittedName>
</protein>
<dbReference type="PATRIC" id="fig|178901.14.peg.3589"/>
<dbReference type="AlphaFoldDB" id="A0A149UPM8"/>
<reference evidence="2 3" key="1">
    <citation type="submission" date="2015-06" db="EMBL/GenBank/DDBJ databases">
        <title>Improved classification and identification of acetic acid bacteria using matrix-assisted laser desorption/ionization time-of-flight mass spectrometry; Gluconobacter nephelii and Gluconobacter uchimurae are later heterotypic synonyms of Gluconobacter japonicus and Gluconobacter oxydans, respectively.</title>
        <authorList>
            <person name="Li L."/>
            <person name="Cleenwerck I."/>
            <person name="De Vuyst L."/>
            <person name="Vandamme P."/>
        </authorList>
    </citation>
    <scope>NUCLEOTIDE SEQUENCE [LARGE SCALE GENOMIC DNA]</scope>
    <source>
        <strain evidence="2 3">LMG 1699</strain>
    </source>
</reference>